<sequence>MIATNDKCPYCDFPGEDQIGDVYVVEIIEQYNIDDPSSVANFNTYTKLFRDIEKARVYLKLVKQAWLEDEDIDPKDIYEYPDKIGIKPNEISKFGFNLQANIQGKELN</sequence>
<gene>
    <name evidence="1" type="ORF">AYJ53_07520</name>
</gene>
<name>A0A9X0LYP2_LACJH</name>
<reference evidence="1 2" key="1">
    <citation type="submission" date="2016-02" db="EMBL/GenBank/DDBJ databases">
        <title>Complete Genome Sequences of Lactobacillus johnsonii Strain W1.</title>
        <authorList>
            <person name="Sun Y."/>
            <person name="Wu X."/>
        </authorList>
    </citation>
    <scope>NUCLEOTIDE SEQUENCE [LARGE SCALE GENOMIC DNA]</scope>
    <source>
        <strain evidence="1 2">W1</strain>
    </source>
</reference>
<dbReference type="RefSeq" id="WP_061399890.1">
    <property type="nucleotide sequence ID" value="NZ_LSNG01000005.1"/>
</dbReference>
<organism evidence="1 2">
    <name type="scientific">Lactobacillus johnsonii</name>
    <dbReference type="NCBI Taxonomy" id="33959"/>
    <lineage>
        <taxon>Bacteria</taxon>
        <taxon>Bacillati</taxon>
        <taxon>Bacillota</taxon>
        <taxon>Bacilli</taxon>
        <taxon>Lactobacillales</taxon>
        <taxon>Lactobacillaceae</taxon>
        <taxon>Lactobacillus</taxon>
    </lineage>
</organism>
<evidence type="ECO:0000313" key="2">
    <source>
        <dbReference type="Proteomes" id="UP000070346"/>
    </source>
</evidence>
<proteinExistence type="predicted"/>
<comment type="caution">
    <text evidence="1">The sequence shown here is derived from an EMBL/GenBank/DDBJ whole genome shotgun (WGS) entry which is preliminary data.</text>
</comment>
<accession>A0A9X0LYP2</accession>
<evidence type="ECO:0000313" key="1">
    <source>
        <dbReference type="EMBL" id="KXN76906.1"/>
    </source>
</evidence>
<dbReference type="OrthoDB" id="9930478at2"/>
<dbReference type="AlphaFoldDB" id="A0A9X0LYP2"/>
<protein>
    <submittedName>
        <fullName evidence="1">Uncharacterized protein</fullName>
    </submittedName>
</protein>
<dbReference type="EMBL" id="LSNG01000005">
    <property type="protein sequence ID" value="KXN76906.1"/>
    <property type="molecule type" value="Genomic_DNA"/>
</dbReference>
<dbReference type="Proteomes" id="UP000070346">
    <property type="component" value="Unassembled WGS sequence"/>
</dbReference>